<protein>
    <recommendedName>
        <fullName evidence="2">DUF1800 domain-containing protein</fullName>
    </recommendedName>
</protein>
<accession>A0A381ZB95</accession>
<dbReference type="AlphaFoldDB" id="A0A381ZB95"/>
<dbReference type="Pfam" id="PF08811">
    <property type="entry name" value="DUF1800"/>
    <property type="match status" value="1"/>
</dbReference>
<reference evidence="1" key="1">
    <citation type="submission" date="2018-05" db="EMBL/GenBank/DDBJ databases">
        <authorList>
            <person name="Lanie J.A."/>
            <person name="Ng W.-L."/>
            <person name="Kazmierczak K.M."/>
            <person name="Andrzejewski T.M."/>
            <person name="Davidsen T.M."/>
            <person name="Wayne K.J."/>
            <person name="Tettelin H."/>
            <person name="Glass J.I."/>
            <person name="Rusch D."/>
            <person name="Podicherti R."/>
            <person name="Tsui H.-C.T."/>
            <person name="Winkler M.E."/>
        </authorList>
    </citation>
    <scope>NUCLEOTIDE SEQUENCE</scope>
</reference>
<sequence length="467" mass="53403">MTVTAEFPLISHLLRRAGLGLSHDELQEYAELGYEAAVEKLLNPKSYPNFDYYDFIRRHPQGDGQVGALPGQMKYFYYLLNSKRPLEEKMALFWHQVFATGISKGMDPHSMLSQMDMFREEGMGNYRTLLIKLAQDPAMIFWLDNNENHKNAPNENWGRELLELFSLGVGHYTEEDVYECSRAFTGWTAEARIPAFPYGRHPWKFEFRPEDHDYSEKTFLGHTGNFDGEDIIDIILEQEACPRFIARHLYNFFVEDEPQVPAWNIEPPNNPEAVEYLANLLVESNYEITPVLRGLFHSDFFKESAYKRVRSPIELIVGTLRLAEGLIGPDPRVWTTGYQAGFMGQELLDPPSVEGWHTGKEWINSGALVKRVNFVSDTMSDLTLPGVKKIIGRVAEGSATMSPELLVERCLELMGPLPVKDKTREELIDHAMEHGDIAWDEDSYEDSAEKAAEMLALIASTREYQFG</sequence>
<name>A0A381ZB95_9ZZZZ</name>
<evidence type="ECO:0000313" key="1">
    <source>
        <dbReference type="EMBL" id="SVA86132.1"/>
    </source>
</evidence>
<dbReference type="EMBL" id="UINC01020532">
    <property type="protein sequence ID" value="SVA86132.1"/>
    <property type="molecule type" value="Genomic_DNA"/>
</dbReference>
<dbReference type="InterPro" id="IPR014917">
    <property type="entry name" value="DUF1800"/>
</dbReference>
<evidence type="ECO:0008006" key="2">
    <source>
        <dbReference type="Google" id="ProtNLM"/>
    </source>
</evidence>
<proteinExistence type="predicted"/>
<gene>
    <name evidence="1" type="ORF">METZ01_LOCUS138986</name>
</gene>
<organism evidence="1">
    <name type="scientific">marine metagenome</name>
    <dbReference type="NCBI Taxonomy" id="408172"/>
    <lineage>
        <taxon>unclassified sequences</taxon>
        <taxon>metagenomes</taxon>
        <taxon>ecological metagenomes</taxon>
    </lineage>
</organism>